<dbReference type="InterPro" id="IPR018392">
    <property type="entry name" value="LysM"/>
</dbReference>
<evidence type="ECO:0000313" key="3">
    <source>
        <dbReference type="EMBL" id="GAT60842.1"/>
    </source>
</evidence>
<dbReference type="InterPro" id="IPR036779">
    <property type="entry name" value="LysM_dom_sf"/>
</dbReference>
<proteinExistence type="predicted"/>
<feature type="domain" description="LysM" evidence="2">
    <location>
        <begin position="200"/>
        <end position="232"/>
    </location>
</feature>
<reference evidence="3" key="1">
    <citation type="submission" date="2014-09" db="EMBL/GenBank/DDBJ databases">
        <title>Genome sequence of the luminous mushroom Mycena chlorophos for searching fungal bioluminescence genes.</title>
        <authorList>
            <person name="Tanaka Y."/>
            <person name="Kasuga D."/>
            <person name="Oba Y."/>
            <person name="Hase S."/>
            <person name="Sato K."/>
            <person name="Oba Y."/>
            <person name="Sakakibara Y."/>
        </authorList>
    </citation>
    <scope>NUCLEOTIDE SEQUENCE</scope>
</reference>
<name>A0ABQ0MC26_MYCCL</name>
<feature type="region of interest" description="Disordered" evidence="1">
    <location>
        <begin position="251"/>
        <end position="272"/>
    </location>
</feature>
<evidence type="ECO:0000259" key="2">
    <source>
        <dbReference type="Pfam" id="PF01476"/>
    </source>
</evidence>
<feature type="compositionally biased region" description="Low complexity" evidence="1">
    <location>
        <begin position="178"/>
        <end position="194"/>
    </location>
</feature>
<dbReference type="Pfam" id="PF01476">
    <property type="entry name" value="LysM"/>
    <property type="match status" value="1"/>
</dbReference>
<sequence length="358" mass="39157">MHSDVKRLATTNNAKPAQFCRPRMPATAPAKQDEKNLTFKSVELKTEFGGYMRAKDWSGVADMAVKSKCDLGSFVIALMAKLCLACSSSILKADSVFVTPCCSRPICDVCTDSNPRLTRYNPCLSCLNGIGLVGNRTAVPRNIEAGPRNVDGAVRDEETFVVGDDEEDEEPQKAPEFAASHSETSSEPAPAPSTVGDKYFVKKGDTLRGIALRFKVEGRTLCQLNKLPPSTLTTTPHLLHTRSFLLLPPSAQSKLQSSDTQPDPEQEVRRTRERAEKRLQTLTKEVDWRVARAYVALAEDPAAVDAYALKQKELGAAASSSLESMAVAQYLDDLEWEAEQLRAERTSKGPSYSTPKTG</sequence>
<organism evidence="3 4">
    <name type="scientific">Mycena chlorophos</name>
    <name type="common">Agaric fungus</name>
    <name type="synonym">Agaricus chlorophos</name>
    <dbReference type="NCBI Taxonomy" id="658473"/>
    <lineage>
        <taxon>Eukaryota</taxon>
        <taxon>Fungi</taxon>
        <taxon>Dikarya</taxon>
        <taxon>Basidiomycota</taxon>
        <taxon>Agaricomycotina</taxon>
        <taxon>Agaricomycetes</taxon>
        <taxon>Agaricomycetidae</taxon>
        <taxon>Agaricales</taxon>
        <taxon>Marasmiineae</taxon>
        <taxon>Mycenaceae</taxon>
        <taxon>Mycena</taxon>
    </lineage>
</organism>
<dbReference type="EMBL" id="DF849967">
    <property type="protein sequence ID" value="GAT60842.1"/>
    <property type="molecule type" value="Genomic_DNA"/>
</dbReference>
<evidence type="ECO:0000313" key="4">
    <source>
        <dbReference type="Proteomes" id="UP000815677"/>
    </source>
</evidence>
<feature type="compositionally biased region" description="Polar residues" evidence="1">
    <location>
        <begin position="251"/>
        <end position="263"/>
    </location>
</feature>
<protein>
    <recommendedName>
        <fullName evidence="2">LysM domain-containing protein</fullName>
    </recommendedName>
</protein>
<dbReference type="Gene3D" id="3.10.350.10">
    <property type="entry name" value="LysM domain"/>
    <property type="match status" value="1"/>
</dbReference>
<evidence type="ECO:0000256" key="1">
    <source>
        <dbReference type="SAM" id="MobiDB-lite"/>
    </source>
</evidence>
<feature type="region of interest" description="Disordered" evidence="1">
    <location>
        <begin position="162"/>
        <end position="197"/>
    </location>
</feature>
<accession>A0ABQ0MC26</accession>
<dbReference type="Proteomes" id="UP000815677">
    <property type="component" value="Unassembled WGS sequence"/>
</dbReference>
<dbReference type="CDD" id="cd00118">
    <property type="entry name" value="LysM"/>
    <property type="match status" value="1"/>
</dbReference>
<dbReference type="SUPFAM" id="SSF54106">
    <property type="entry name" value="LysM domain"/>
    <property type="match status" value="1"/>
</dbReference>
<keyword evidence="4" id="KW-1185">Reference proteome</keyword>
<gene>
    <name evidence="3" type="ORF">MCHLO_16936</name>
</gene>